<dbReference type="EMBL" id="JAJJMN010000002">
    <property type="protein sequence ID" value="MCC9020441.1"/>
    <property type="molecule type" value="Genomic_DNA"/>
</dbReference>
<proteinExistence type="predicted"/>
<keyword evidence="3" id="KW-1185">Reference proteome</keyword>
<sequence>MKSMFRKKETPFVYNKYYTAAQHKWTQKMSSLTEGLSRRKLILLLVFFTALSAGYFLYNIYDSFTESCPASLTKADTPSKIKKIQ</sequence>
<organism evidence="2 3">
    <name type="scientific">Flavobacterium lipolyticum</name>
    <dbReference type="NCBI Taxonomy" id="2893754"/>
    <lineage>
        <taxon>Bacteria</taxon>
        <taxon>Pseudomonadati</taxon>
        <taxon>Bacteroidota</taxon>
        <taxon>Flavobacteriia</taxon>
        <taxon>Flavobacteriales</taxon>
        <taxon>Flavobacteriaceae</taxon>
        <taxon>Flavobacterium</taxon>
    </lineage>
</organism>
<evidence type="ECO:0000313" key="2">
    <source>
        <dbReference type="EMBL" id="MCC9020441.1"/>
    </source>
</evidence>
<reference evidence="2" key="1">
    <citation type="submission" date="2021-11" db="EMBL/GenBank/DDBJ databases">
        <title>Description of novel Flavobacterium species.</title>
        <authorList>
            <person name="Saticioglu I.B."/>
            <person name="Ay H."/>
            <person name="Altun S."/>
            <person name="Duman M."/>
        </authorList>
    </citation>
    <scope>NUCLEOTIDE SEQUENCE</scope>
    <source>
        <strain evidence="2">F-126</strain>
    </source>
</reference>
<evidence type="ECO:0008006" key="4">
    <source>
        <dbReference type="Google" id="ProtNLM"/>
    </source>
</evidence>
<feature type="transmembrane region" description="Helical" evidence="1">
    <location>
        <begin position="41"/>
        <end position="61"/>
    </location>
</feature>
<protein>
    <recommendedName>
        <fullName evidence="4">DUF3989 domain-containing protein</fullName>
    </recommendedName>
</protein>
<name>A0ABS8M6P5_9FLAO</name>
<dbReference type="RefSeq" id="WP_230001261.1">
    <property type="nucleotide sequence ID" value="NZ_JAJJMN010000002.1"/>
</dbReference>
<comment type="caution">
    <text evidence="2">The sequence shown here is derived from an EMBL/GenBank/DDBJ whole genome shotgun (WGS) entry which is preliminary data.</text>
</comment>
<dbReference type="Proteomes" id="UP001430700">
    <property type="component" value="Unassembled WGS sequence"/>
</dbReference>
<keyword evidence="1" id="KW-0812">Transmembrane</keyword>
<evidence type="ECO:0000256" key="1">
    <source>
        <dbReference type="SAM" id="Phobius"/>
    </source>
</evidence>
<keyword evidence="1" id="KW-1133">Transmembrane helix</keyword>
<gene>
    <name evidence="2" type="ORF">LNQ34_21970</name>
</gene>
<accession>A0ABS8M6P5</accession>
<evidence type="ECO:0000313" key="3">
    <source>
        <dbReference type="Proteomes" id="UP001430700"/>
    </source>
</evidence>
<keyword evidence="1" id="KW-0472">Membrane</keyword>